<accession>A0ABD2LF94</accession>
<keyword evidence="2" id="KW-1185">Reference proteome</keyword>
<dbReference type="EMBL" id="JBICBT010000432">
    <property type="protein sequence ID" value="KAL3113887.1"/>
    <property type="molecule type" value="Genomic_DNA"/>
</dbReference>
<protein>
    <submittedName>
        <fullName evidence="1">Uncharacterized protein</fullName>
    </submittedName>
</protein>
<gene>
    <name evidence="1" type="ORF">niasHT_017483</name>
</gene>
<sequence>MTFYASHGILRVPTTFYASHHILRVPTTVYASHHILRVPTTVYASQQQFTRPIIYQSQKQFFFQTARNAISAMDTKSHGTRKLLLGRVKCDGTRKMPWDA</sequence>
<evidence type="ECO:0000313" key="1">
    <source>
        <dbReference type="EMBL" id="KAL3113887.1"/>
    </source>
</evidence>
<dbReference type="AlphaFoldDB" id="A0ABD2LF94"/>
<reference evidence="1 2" key="1">
    <citation type="submission" date="2024-10" db="EMBL/GenBank/DDBJ databases">
        <authorList>
            <person name="Kim D."/>
        </authorList>
    </citation>
    <scope>NUCLEOTIDE SEQUENCE [LARGE SCALE GENOMIC DNA]</scope>
    <source>
        <strain evidence="1">BH-2024</strain>
    </source>
</reference>
<dbReference type="Proteomes" id="UP001620626">
    <property type="component" value="Unassembled WGS sequence"/>
</dbReference>
<evidence type="ECO:0000313" key="2">
    <source>
        <dbReference type="Proteomes" id="UP001620626"/>
    </source>
</evidence>
<proteinExistence type="predicted"/>
<organism evidence="1 2">
    <name type="scientific">Heterodera trifolii</name>
    <dbReference type="NCBI Taxonomy" id="157864"/>
    <lineage>
        <taxon>Eukaryota</taxon>
        <taxon>Metazoa</taxon>
        <taxon>Ecdysozoa</taxon>
        <taxon>Nematoda</taxon>
        <taxon>Chromadorea</taxon>
        <taxon>Rhabditida</taxon>
        <taxon>Tylenchina</taxon>
        <taxon>Tylenchomorpha</taxon>
        <taxon>Tylenchoidea</taxon>
        <taxon>Heteroderidae</taxon>
        <taxon>Heteroderinae</taxon>
        <taxon>Heterodera</taxon>
    </lineage>
</organism>
<name>A0ABD2LF94_9BILA</name>
<comment type="caution">
    <text evidence="1">The sequence shown here is derived from an EMBL/GenBank/DDBJ whole genome shotgun (WGS) entry which is preliminary data.</text>
</comment>